<dbReference type="FunFam" id="3.40.50.300:FF:000416">
    <property type="entry name" value="p-loop nucleoside triphosphate hydrolase superfamily protein"/>
    <property type="match status" value="1"/>
</dbReference>
<dbReference type="GO" id="GO:0005524">
    <property type="term" value="F:ATP binding"/>
    <property type="evidence" value="ECO:0007669"/>
    <property type="project" value="UniProtKB-KW"/>
</dbReference>
<evidence type="ECO:0000256" key="4">
    <source>
        <dbReference type="ARBA" id="ARBA00022840"/>
    </source>
</evidence>
<dbReference type="PROSITE" id="PS00674">
    <property type="entry name" value="AAA"/>
    <property type="match status" value="1"/>
</dbReference>
<dbReference type="Pfam" id="PF00004">
    <property type="entry name" value="AAA"/>
    <property type="match status" value="1"/>
</dbReference>
<dbReference type="EMBL" id="BTGU01000003">
    <property type="protein sequence ID" value="GMN31845.1"/>
    <property type="molecule type" value="Genomic_DNA"/>
</dbReference>
<dbReference type="InterPro" id="IPR051701">
    <property type="entry name" value="Mito_OM_Translocase_MSP1"/>
</dbReference>
<dbReference type="Gramene" id="FCD_00004924-RA">
    <property type="protein sequence ID" value="FCD_00004924-RA:cds"/>
    <property type="gene ID" value="FCD_00004924"/>
</dbReference>
<proteinExistence type="predicted"/>
<dbReference type="InterPro" id="IPR003593">
    <property type="entry name" value="AAA+_ATPase"/>
</dbReference>
<sequence length="837" mass="93114">MEQKGYLLSALGVGVGVGVGLGLASGQTVGKWAGSISSNAVTLERMEQEILRLVVHGRDSKVTFDDFPYFLSEQTRVLLTSAAYVHLKHAEVSKYTRNLSPASRAILLSGPTELYQQMLAKALAHYFEAKLLLLDVTDFSLKIQSKYGGANNAFRRSPSESTLERLSGLFGSFSVLQQKEEPKGTLRRQSSGMDIKIKGEGNSAPPKLRRNASASANISNLASQSTSNTGGLKRTSSWSFDEKLLIQALYRVLASVSKTSPIVLYLRDVDKFLSRSQRIYNLFQKMLNKLSGSVLILGSEIVVLNKDEYSEVDEKLAALFTYTIEIKMPEDESHHVSWKSQLEEDMRMIQVKDNRNHIMEVLSANDLDCDDLDKICIADTMVLSNYIEEIVVSAISYHLMNNKNPEYRNGKLIISSKSLSHGLSIFQERKSDGKDSLKLEAQAETSKEAESKETVVAKPETKAESSTPENKPAEEAPASVTKTDADNSVPAAKAPEVPPDNEFEKRIRPEVIPASEIGVTFADIGALDEIKESLQELVMLPLRRPDLFNGGLLKPCRGILLFGPPGTGKTMMAKAIAKEAGASFINVSMSTITSKWFGEDEKNVRALFTLAAKVSPTIIFVDEVDSMLGQRSRAGEHEAMRKIKNEFMTHWDGLLTKPGERILVLAATNRPFDLDEAIIRRFERRILVGLPSVENREMILRTILAKEKVVDGLDYKELATMMEGYSGSDLKNLCTTAAYRPVRELIQQERLKDLEKKRRAEEDPNIKEAENAAETESGKEERVITLRPLNMEDFRQAKNQVAASFASEGSVMNDLKQWNDLYGEGGSRKKQQLTYFL</sequence>
<dbReference type="Gene3D" id="1.10.8.60">
    <property type="match status" value="1"/>
</dbReference>
<dbReference type="SUPFAM" id="SSF52540">
    <property type="entry name" value="P-loop containing nucleoside triphosphate hydrolases"/>
    <property type="match status" value="1"/>
</dbReference>
<keyword evidence="9" id="KW-1185">Reference proteome</keyword>
<dbReference type="InterPro" id="IPR003960">
    <property type="entry name" value="ATPase_AAA_CS"/>
</dbReference>
<dbReference type="Pfam" id="PF24933">
    <property type="entry name" value="DUF7751"/>
    <property type="match status" value="1"/>
</dbReference>
<evidence type="ECO:0000259" key="7">
    <source>
        <dbReference type="SMART" id="SM00382"/>
    </source>
</evidence>
<comment type="subcellular location">
    <subcellularLocation>
        <location evidence="1">Mitochondrion outer membrane</location>
        <topology evidence="1">Single-pass membrane protein</topology>
    </subcellularLocation>
</comment>
<dbReference type="InterPro" id="IPR041569">
    <property type="entry name" value="AAA_lid_3"/>
</dbReference>
<protein>
    <recommendedName>
        <fullName evidence="7">AAA+ ATPase domain-containing protein</fullName>
    </recommendedName>
</protein>
<keyword evidence="2" id="KW-0547">Nucleotide-binding</keyword>
<dbReference type="PANTHER" id="PTHR45644:SF76">
    <property type="entry name" value="AAA+ ATPASE DOMAIN-CONTAINING PROTEIN"/>
    <property type="match status" value="1"/>
</dbReference>
<evidence type="ECO:0000256" key="1">
    <source>
        <dbReference type="ARBA" id="ARBA00004572"/>
    </source>
</evidence>
<evidence type="ECO:0000256" key="5">
    <source>
        <dbReference type="ARBA" id="ARBA00023128"/>
    </source>
</evidence>
<dbReference type="InterPro" id="IPR027417">
    <property type="entry name" value="P-loop_NTPase"/>
</dbReference>
<dbReference type="PANTHER" id="PTHR45644">
    <property type="entry name" value="AAA ATPASE, PUTATIVE (AFU_ORTHOLOGUE AFUA_2G12920)-RELATED-RELATED"/>
    <property type="match status" value="1"/>
</dbReference>
<name>A0AA87ZHC8_FICCA</name>
<keyword evidence="5" id="KW-0496">Mitochondrion</keyword>
<dbReference type="Gene3D" id="3.40.50.300">
    <property type="entry name" value="P-loop containing nucleotide triphosphate hydrolases"/>
    <property type="match status" value="2"/>
</dbReference>
<feature type="region of interest" description="Disordered" evidence="6">
    <location>
        <begin position="756"/>
        <end position="781"/>
    </location>
</feature>
<dbReference type="GO" id="GO:0005741">
    <property type="term" value="C:mitochondrial outer membrane"/>
    <property type="evidence" value="ECO:0007669"/>
    <property type="project" value="UniProtKB-SubCell"/>
</dbReference>
<evidence type="ECO:0000313" key="9">
    <source>
        <dbReference type="Proteomes" id="UP001187192"/>
    </source>
</evidence>
<dbReference type="InterPro" id="IPR003959">
    <property type="entry name" value="ATPase_AAA_core"/>
</dbReference>
<dbReference type="InterPro" id="IPR056653">
    <property type="entry name" value="DUF7751"/>
</dbReference>
<reference evidence="8" key="1">
    <citation type="submission" date="2023-07" db="EMBL/GenBank/DDBJ databases">
        <title>draft genome sequence of fig (Ficus carica).</title>
        <authorList>
            <person name="Takahashi T."/>
            <person name="Nishimura K."/>
        </authorList>
    </citation>
    <scope>NUCLEOTIDE SEQUENCE</scope>
</reference>
<keyword evidence="3" id="KW-0472">Membrane</keyword>
<feature type="region of interest" description="Disordered" evidence="6">
    <location>
        <begin position="180"/>
        <end position="210"/>
    </location>
</feature>
<keyword evidence="3" id="KW-1000">Mitochondrion outer membrane</keyword>
<dbReference type="Pfam" id="PF17862">
    <property type="entry name" value="AAA_lid_3"/>
    <property type="match status" value="1"/>
</dbReference>
<feature type="region of interest" description="Disordered" evidence="6">
    <location>
        <begin position="434"/>
        <end position="508"/>
    </location>
</feature>
<dbReference type="AlphaFoldDB" id="A0AA87ZHC8"/>
<dbReference type="GO" id="GO:0016887">
    <property type="term" value="F:ATP hydrolysis activity"/>
    <property type="evidence" value="ECO:0007669"/>
    <property type="project" value="InterPro"/>
</dbReference>
<organism evidence="8 9">
    <name type="scientific">Ficus carica</name>
    <name type="common">Common fig</name>
    <dbReference type="NCBI Taxonomy" id="3494"/>
    <lineage>
        <taxon>Eukaryota</taxon>
        <taxon>Viridiplantae</taxon>
        <taxon>Streptophyta</taxon>
        <taxon>Embryophyta</taxon>
        <taxon>Tracheophyta</taxon>
        <taxon>Spermatophyta</taxon>
        <taxon>Magnoliopsida</taxon>
        <taxon>eudicotyledons</taxon>
        <taxon>Gunneridae</taxon>
        <taxon>Pentapetalae</taxon>
        <taxon>rosids</taxon>
        <taxon>fabids</taxon>
        <taxon>Rosales</taxon>
        <taxon>Moraceae</taxon>
        <taxon>Ficeae</taxon>
        <taxon>Ficus</taxon>
    </lineage>
</organism>
<evidence type="ECO:0000313" key="8">
    <source>
        <dbReference type="EMBL" id="GMN31845.1"/>
    </source>
</evidence>
<comment type="caution">
    <text evidence="8">The sequence shown here is derived from an EMBL/GenBank/DDBJ whole genome shotgun (WGS) entry which is preliminary data.</text>
</comment>
<evidence type="ECO:0000256" key="3">
    <source>
        <dbReference type="ARBA" id="ARBA00022787"/>
    </source>
</evidence>
<feature type="domain" description="AAA+ ATPase" evidence="7">
    <location>
        <begin position="555"/>
        <end position="692"/>
    </location>
</feature>
<evidence type="ECO:0000256" key="6">
    <source>
        <dbReference type="SAM" id="MobiDB-lite"/>
    </source>
</evidence>
<gene>
    <name evidence="8" type="ORF">TIFTF001_003423</name>
</gene>
<keyword evidence="4" id="KW-0067">ATP-binding</keyword>
<evidence type="ECO:0000256" key="2">
    <source>
        <dbReference type="ARBA" id="ARBA00022741"/>
    </source>
</evidence>
<dbReference type="Proteomes" id="UP001187192">
    <property type="component" value="Unassembled WGS sequence"/>
</dbReference>
<accession>A0AA87ZHC8</accession>
<dbReference type="SMART" id="SM00382">
    <property type="entry name" value="AAA"/>
    <property type="match status" value="1"/>
</dbReference>
<feature type="compositionally biased region" description="Basic and acidic residues" evidence="6">
    <location>
        <begin position="445"/>
        <end position="463"/>
    </location>
</feature>